<accession>A0A8J8SC03</accession>
<name>A0A8J8SC03_9FIRM</name>
<dbReference type="KEGG" id="vgu:HYG85_09930"/>
<evidence type="ECO:0000256" key="1">
    <source>
        <dbReference type="SAM" id="Phobius"/>
    </source>
</evidence>
<evidence type="ECO:0000313" key="2">
    <source>
        <dbReference type="EMBL" id="QUH29227.1"/>
    </source>
</evidence>
<organism evidence="2 3">
    <name type="scientific">Vallitalea guaymasensis</name>
    <dbReference type="NCBI Taxonomy" id="1185412"/>
    <lineage>
        <taxon>Bacteria</taxon>
        <taxon>Bacillati</taxon>
        <taxon>Bacillota</taxon>
        <taxon>Clostridia</taxon>
        <taxon>Lachnospirales</taxon>
        <taxon>Vallitaleaceae</taxon>
        <taxon>Vallitalea</taxon>
    </lineage>
</organism>
<keyword evidence="1" id="KW-0812">Transmembrane</keyword>
<feature type="transmembrane region" description="Helical" evidence="1">
    <location>
        <begin position="7"/>
        <end position="27"/>
    </location>
</feature>
<dbReference type="EMBL" id="CP058561">
    <property type="protein sequence ID" value="QUH29227.1"/>
    <property type="molecule type" value="Genomic_DNA"/>
</dbReference>
<evidence type="ECO:0000313" key="3">
    <source>
        <dbReference type="Proteomes" id="UP000677305"/>
    </source>
</evidence>
<keyword evidence="1" id="KW-0472">Membrane</keyword>
<dbReference type="Proteomes" id="UP000677305">
    <property type="component" value="Chromosome"/>
</dbReference>
<gene>
    <name evidence="2" type="ORF">HYG85_09930</name>
</gene>
<reference evidence="2 3" key="1">
    <citation type="submission" date="2020-07" db="EMBL/GenBank/DDBJ databases">
        <title>Vallitalea guaymasensis genome.</title>
        <authorList>
            <person name="Postec A."/>
        </authorList>
    </citation>
    <scope>NUCLEOTIDE SEQUENCE [LARGE SCALE GENOMIC DNA]</scope>
    <source>
        <strain evidence="2 3">Ra1766G1</strain>
    </source>
</reference>
<proteinExistence type="predicted"/>
<protein>
    <submittedName>
        <fullName evidence="2">Uncharacterized protein</fullName>
    </submittedName>
</protein>
<dbReference type="AlphaFoldDB" id="A0A8J8SC03"/>
<keyword evidence="1" id="KW-1133">Transmembrane helix</keyword>
<dbReference type="RefSeq" id="WP_212693343.1">
    <property type="nucleotide sequence ID" value="NZ_CP058561.1"/>
</dbReference>
<sequence length="293" mass="34735">MQRYRKLIGFVSLMLIIISLICNIFYYKAQQLEEPIILEHYIEDKLYENKDVNLTFYFITNLTDKSKLLNVYFPEQDLLCYVDYRQEYESRYYRVNIVNLNLMYDDLKFNENGVVVLEDAVITYNNGLTQNVDIGKIILSLDRERSLDSTMSGVSTSGQSIECFKLDNSIIINKITSRLYDETNDFVYMNFVDRTISNMGFPAENVDIHDEKENRIFSHMNELPLPHEAINYVEVWSYVKPEDERKFNIYELCYTLEYTYKNGTEGKEDLLNIRHIPCFTEKLISDLVKIKRD</sequence>
<keyword evidence="3" id="KW-1185">Reference proteome</keyword>